<feature type="region of interest" description="Disordered" evidence="1">
    <location>
        <begin position="230"/>
        <end position="266"/>
    </location>
</feature>
<dbReference type="EMBL" id="JAWRVI010000007">
    <property type="protein sequence ID" value="KAK4092716.1"/>
    <property type="molecule type" value="Genomic_DNA"/>
</dbReference>
<gene>
    <name evidence="2" type="ORF">Purlil1_2641</name>
</gene>
<sequence>MRRRAHLAPAWVWPIQSFYKPLVETVICQFSVTRRQGRLGLCERWCRRAQQKRNPTASTAQVAWVALKERRTVHTRGHPPRVHEALKNFANTERTLLTTLSLRAGKHVAHKKNLDERDRRAGWQRLLAERGVSHLPTGISLTGIAHAQDLPSLPGIETTWSCREIGGGATTAPTYVATHIAGGGYLTPLWTTATVFLLTRQWDRELIAQAGQAEASQRAPWILVSVGQQAGTAEDMENPSGPTEATLRPRPAKRRETRFDPRRGYAPCRDKRRQSFSLARRGGMAALAYTPHNLQGFVGTGQGWLVQGCCVVGHQPTPTQWHGACPGVWAPGHGEQLFLRSPFSRADAVALRCGGSVHACLAGTRPTHPPTTTYAPKSRTPCTAHQSTRPRIPQGDPPRASRKSKQGNRAIKQTQPGGPLPFSASGPDTPGPISWMAWEAGMGQLILLRSSLLLPFSAFLDSFCLVFAPLPTTWLPPLLAAVGS</sequence>
<organism evidence="2 3">
    <name type="scientific">Purpureocillium lilacinum</name>
    <name type="common">Paecilomyces lilacinus</name>
    <dbReference type="NCBI Taxonomy" id="33203"/>
    <lineage>
        <taxon>Eukaryota</taxon>
        <taxon>Fungi</taxon>
        <taxon>Dikarya</taxon>
        <taxon>Ascomycota</taxon>
        <taxon>Pezizomycotina</taxon>
        <taxon>Sordariomycetes</taxon>
        <taxon>Hypocreomycetidae</taxon>
        <taxon>Hypocreales</taxon>
        <taxon>Ophiocordycipitaceae</taxon>
        <taxon>Purpureocillium</taxon>
    </lineage>
</organism>
<keyword evidence="3" id="KW-1185">Reference proteome</keyword>
<accession>A0ABR0C9U3</accession>
<proteinExistence type="predicted"/>
<feature type="compositionally biased region" description="Polar residues" evidence="1">
    <location>
        <begin position="370"/>
        <end position="389"/>
    </location>
</feature>
<feature type="region of interest" description="Disordered" evidence="1">
    <location>
        <begin position="362"/>
        <end position="426"/>
    </location>
</feature>
<reference evidence="2 3" key="1">
    <citation type="journal article" date="2024" name="Microbiol. Resour. Announc.">
        <title>Genome annotations for the ascomycete fungi Trichoderma harzianum, Trichoderma aggressivum, and Purpureocillium lilacinum.</title>
        <authorList>
            <person name="Beijen E.P.W."/>
            <person name="Ohm R.A."/>
        </authorList>
    </citation>
    <scope>NUCLEOTIDE SEQUENCE [LARGE SCALE GENOMIC DNA]</scope>
    <source>
        <strain evidence="2 3">CBS 150709</strain>
    </source>
</reference>
<dbReference type="Proteomes" id="UP001287286">
    <property type="component" value="Unassembled WGS sequence"/>
</dbReference>
<evidence type="ECO:0000313" key="2">
    <source>
        <dbReference type="EMBL" id="KAK4092716.1"/>
    </source>
</evidence>
<name>A0ABR0C9U3_PURLI</name>
<evidence type="ECO:0000313" key="3">
    <source>
        <dbReference type="Proteomes" id="UP001287286"/>
    </source>
</evidence>
<evidence type="ECO:0000256" key="1">
    <source>
        <dbReference type="SAM" id="MobiDB-lite"/>
    </source>
</evidence>
<comment type="caution">
    <text evidence="2">The sequence shown here is derived from an EMBL/GenBank/DDBJ whole genome shotgun (WGS) entry which is preliminary data.</text>
</comment>
<protein>
    <submittedName>
        <fullName evidence="2">Uncharacterized protein</fullName>
    </submittedName>
</protein>